<comment type="caution">
    <text evidence="2">The sequence shown here is derived from an EMBL/GenBank/DDBJ whole genome shotgun (WGS) entry which is preliminary data.</text>
</comment>
<name>A0A9P4WDY6_CURKU</name>
<keyword evidence="3" id="KW-1185">Reference proteome</keyword>
<proteinExistence type="predicted"/>
<accession>A0A9P4WDY6</accession>
<organism evidence="2 3">
    <name type="scientific">Curvularia kusanoi</name>
    <name type="common">Cochliobolus kusanoi</name>
    <dbReference type="NCBI Taxonomy" id="90978"/>
    <lineage>
        <taxon>Eukaryota</taxon>
        <taxon>Fungi</taxon>
        <taxon>Dikarya</taxon>
        <taxon>Ascomycota</taxon>
        <taxon>Pezizomycotina</taxon>
        <taxon>Dothideomycetes</taxon>
        <taxon>Pleosporomycetidae</taxon>
        <taxon>Pleosporales</taxon>
        <taxon>Pleosporineae</taxon>
        <taxon>Pleosporaceae</taxon>
        <taxon>Curvularia</taxon>
    </lineage>
</organism>
<dbReference type="Gene3D" id="1.50.10.20">
    <property type="match status" value="1"/>
</dbReference>
<dbReference type="Proteomes" id="UP000801428">
    <property type="component" value="Unassembled WGS sequence"/>
</dbReference>
<feature type="signal peptide" evidence="1">
    <location>
        <begin position="1"/>
        <end position="19"/>
    </location>
</feature>
<evidence type="ECO:0000313" key="2">
    <source>
        <dbReference type="EMBL" id="KAF3008664.1"/>
    </source>
</evidence>
<reference evidence="2" key="1">
    <citation type="submission" date="2019-04" db="EMBL/GenBank/DDBJ databases">
        <title>Sequencing of skin fungus with MAO and IRED activity.</title>
        <authorList>
            <person name="Marsaioli A.J."/>
            <person name="Bonatto J.M.C."/>
            <person name="Reis Junior O."/>
        </authorList>
    </citation>
    <scope>NUCLEOTIDE SEQUENCE</scope>
    <source>
        <strain evidence="2">30M1</strain>
    </source>
</reference>
<dbReference type="GO" id="GO:0005975">
    <property type="term" value="P:carbohydrate metabolic process"/>
    <property type="evidence" value="ECO:0007669"/>
    <property type="project" value="InterPro"/>
</dbReference>
<evidence type="ECO:0000313" key="3">
    <source>
        <dbReference type="Proteomes" id="UP000801428"/>
    </source>
</evidence>
<evidence type="ECO:0000256" key="1">
    <source>
        <dbReference type="SAM" id="SignalP"/>
    </source>
</evidence>
<dbReference type="InterPro" id="IPR005198">
    <property type="entry name" value="Glyco_hydro_76"/>
</dbReference>
<dbReference type="InterPro" id="IPR008928">
    <property type="entry name" value="6-hairpin_glycosidase_sf"/>
</dbReference>
<keyword evidence="1" id="KW-0732">Signal</keyword>
<dbReference type="EMBL" id="SWKU01000003">
    <property type="protein sequence ID" value="KAF3008664.1"/>
    <property type="molecule type" value="Genomic_DNA"/>
</dbReference>
<dbReference type="InterPro" id="IPR053169">
    <property type="entry name" value="MUG_Protein"/>
</dbReference>
<protein>
    <recommendedName>
        <fullName evidence="4">Glycosyl hydrolase</fullName>
    </recommendedName>
</protein>
<feature type="chain" id="PRO_5040442034" description="Glycosyl hydrolase" evidence="1">
    <location>
        <begin position="20"/>
        <end position="349"/>
    </location>
</feature>
<evidence type="ECO:0008006" key="4">
    <source>
        <dbReference type="Google" id="ProtNLM"/>
    </source>
</evidence>
<dbReference type="PANTHER" id="PTHR47791:SF1">
    <property type="entry name" value="ENDO MANNANASE, GH76 FAMILY (EUROFUNG)"/>
    <property type="match status" value="1"/>
</dbReference>
<dbReference type="AlphaFoldDB" id="A0A9P4WDY6"/>
<dbReference type="OrthoDB" id="9984024at2759"/>
<dbReference type="SUPFAM" id="SSF48208">
    <property type="entry name" value="Six-hairpin glycosidases"/>
    <property type="match status" value="1"/>
</dbReference>
<dbReference type="Pfam" id="PF03663">
    <property type="entry name" value="Glyco_hydro_76"/>
    <property type="match status" value="1"/>
</dbReference>
<gene>
    <name evidence="2" type="ORF">E8E13_008958</name>
</gene>
<sequence length="349" mass="38864">MRLLPVVTLVSLSMGTAFADYASEAESAIKVLQNKWYKVDTGLWNDMWWQSGNIVETIARFGIQDESFKQTAIDIVSNTYDKSRNQKGYKDWKNDFYDDEGWWAMGWIASYDLTGDPKFLNTAKDLFHDMTGGWTTPCKGGLWWNKPKESIASISNELFLAVGASLANRVPPNEKQEYQDWAQMEWDWFWNSKIINKDNLINDGIDIATCTNDNKTTWTYNQGVVLAGLSELAKAKSDGGLIAHAKTLATASMDKLSEKRILTEPVAHPLDEQGAMFKGAYIRGLSSLNSNEGEKTYADFLKRNADSALKTKNSDGVISDRWQGGSNGFSVTSQASGIDVLVAALQASR</sequence>
<dbReference type="PANTHER" id="PTHR47791">
    <property type="entry name" value="MEIOTICALLY UP-REGULATED GENE 191 PROTEIN"/>
    <property type="match status" value="1"/>
</dbReference>